<protein>
    <submittedName>
        <fullName evidence="9">Putative ABC transporter permease protein HI_1471</fullName>
    </submittedName>
</protein>
<comment type="similarity">
    <text evidence="2">Belongs to the binding-protein-dependent transport system permease family. FecCD subfamily.</text>
</comment>
<gene>
    <name evidence="9" type="ORF">PITCH_A560005</name>
</gene>
<evidence type="ECO:0000256" key="5">
    <source>
        <dbReference type="ARBA" id="ARBA00022692"/>
    </source>
</evidence>
<dbReference type="SUPFAM" id="SSF81345">
    <property type="entry name" value="ABC transporter involved in vitamin B12 uptake, BtuC"/>
    <property type="match status" value="1"/>
</dbReference>
<evidence type="ECO:0000256" key="8">
    <source>
        <dbReference type="SAM" id="Phobius"/>
    </source>
</evidence>
<feature type="transmembrane region" description="Helical" evidence="8">
    <location>
        <begin position="67"/>
        <end position="88"/>
    </location>
</feature>
<evidence type="ECO:0000256" key="6">
    <source>
        <dbReference type="ARBA" id="ARBA00022989"/>
    </source>
</evidence>
<dbReference type="GO" id="GO:0022857">
    <property type="term" value="F:transmembrane transporter activity"/>
    <property type="evidence" value="ECO:0007669"/>
    <property type="project" value="InterPro"/>
</dbReference>
<feature type="transmembrane region" description="Helical" evidence="8">
    <location>
        <begin position="95"/>
        <end position="115"/>
    </location>
</feature>
<keyword evidence="5 8" id="KW-0812">Transmembrane</keyword>
<dbReference type="EMBL" id="OJIN01000199">
    <property type="protein sequence ID" value="SPD75364.1"/>
    <property type="molecule type" value="Genomic_DNA"/>
</dbReference>
<accession>A0A445N0V2</accession>
<feature type="transmembrane region" description="Helical" evidence="8">
    <location>
        <begin position="310"/>
        <end position="328"/>
    </location>
</feature>
<evidence type="ECO:0000313" key="9">
    <source>
        <dbReference type="EMBL" id="SPD75364.1"/>
    </source>
</evidence>
<dbReference type="Pfam" id="PF01032">
    <property type="entry name" value="FecCD"/>
    <property type="match status" value="1"/>
</dbReference>
<feature type="transmembrane region" description="Helical" evidence="8">
    <location>
        <begin position="280"/>
        <end position="298"/>
    </location>
</feature>
<name>A0A445N0V2_9BACT</name>
<keyword evidence="4" id="KW-1003">Cell membrane</keyword>
<dbReference type="AlphaFoldDB" id="A0A445N0V2"/>
<sequence length="336" mass="35322">MTIKSGKLLYIIICSAPFACIFISLCIGRYPLPAAEVVRALLHPLGNDSAGSQVYHNIIWEIRLPRALLGTMVGASLAASGTAFQGLFRNPLVSSGILGVSSGAGFGAALAILLFNTVTLAYPFALLFGVLAVVCSYLIARLYRSAPAIMLVLGGVIVSSVFAALLSFVKYVADPTDQLPTIVFWLMGSLASARYHDIFVAGLPMTIGVLGLLSIRWRINVLSMGEREAHALGVNTTLGKGMVIMCATLATAGAVCVSGVIGWIGLVIPHIGRMLVGNDNRILMPVSLSLGACFLVIVDNMGRIITGSEIPLGILTALVGGPFFVYLLKKTKAGGW</sequence>
<dbReference type="FunFam" id="1.10.3470.10:FF:000001">
    <property type="entry name" value="Vitamin B12 ABC transporter permease BtuC"/>
    <property type="match status" value="1"/>
</dbReference>
<dbReference type="CDD" id="cd06550">
    <property type="entry name" value="TM_ABC_iron-siderophores_like"/>
    <property type="match status" value="1"/>
</dbReference>
<comment type="subcellular location">
    <subcellularLocation>
        <location evidence="1">Cell membrane</location>
        <topology evidence="1">Multi-pass membrane protein</topology>
    </subcellularLocation>
</comment>
<dbReference type="InterPro" id="IPR000522">
    <property type="entry name" value="ABC_transptr_permease_BtuC"/>
</dbReference>
<organism evidence="9">
    <name type="scientific">uncultured Desulfobacterium sp</name>
    <dbReference type="NCBI Taxonomy" id="201089"/>
    <lineage>
        <taxon>Bacteria</taxon>
        <taxon>Pseudomonadati</taxon>
        <taxon>Thermodesulfobacteriota</taxon>
        <taxon>Desulfobacteria</taxon>
        <taxon>Desulfobacterales</taxon>
        <taxon>Desulfobacteriaceae</taxon>
        <taxon>Desulfobacterium</taxon>
        <taxon>environmental samples</taxon>
    </lineage>
</organism>
<dbReference type="PANTHER" id="PTHR30472">
    <property type="entry name" value="FERRIC ENTEROBACTIN TRANSPORT SYSTEM PERMEASE PROTEIN"/>
    <property type="match status" value="1"/>
</dbReference>
<dbReference type="GO" id="GO:0033214">
    <property type="term" value="P:siderophore-iron import into cell"/>
    <property type="evidence" value="ECO:0007669"/>
    <property type="project" value="TreeGrafter"/>
</dbReference>
<feature type="transmembrane region" description="Helical" evidence="8">
    <location>
        <begin position="121"/>
        <end position="139"/>
    </location>
</feature>
<evidence type="ECO:0000256" key="1">
    <source>
        <dbReference type="ARBA" id="ARBA00004651"/>
    </source>
</evidence>
<feature type="transmembrane region" description="Helical" evidence="8">
    <location>
        <begin position="193"/>
        <end position="215"/>
    </location>
</feature>
<evidence type="ECO:0000256" key="7">
    <source>
        <dbReference type="ARBA" id="ARBA00023136"/>
    </source>
</evidence>
<evidence type="ECO:0000256" key="4">
    <source>
        <dbReference type="ARBA" id="ARBA00022475"/>
    </source>
</evidence>
<feature type="transmembrane region" description="Helical" evidence="8">
    <location>
        <begin position="9"/>
        <end position="32"/>
    </location>
</feature>
<feature type="transmembrane region" description="Helical" evidence="8">
    <location>
        <begin position="242"/>
        <end position="268"/>
    </location>
</feature>
<keyword evidence="6 8" id="KW-1133">Transmembrane helix</keyword>
<dbReference type="Gene3D" id="1.10.3470.10">
    <property type="entry name" value="ABC transporter involved in vitamin B12 uptake, BtuC"/>
    <property type="match status" value="1"/>
</dbReference>
<evidence type="ECO:0000256" key="3">
    <source>
        <dbReference type="ARBA" id="ARBA00022448"/>
    </source>
</evidence>
<dbReference type="InterPro" id="IPR037294">
    <property type="entry name" value="ABC_BtuC-like"/>
</dbReference>
<reference evidence="9" key="1">
    <citation type="submission" date="2018-01" db="EMBL/GenBank/DDBJ databases">
        <authorList>
            <person name="Regsiter A."/>
            <person name="William W."/>
        </authorList>
    </citation>
    <scope>NUCLEOTIDE SEQUENCE</scope>
    <source>
        <strain evidence="9">TRIP AH-1</strain>
    </source>
</reference>
<dbReference type="GO" id="GO:0005886">
    <property type="term" value="C:plasma membrane"/>
    <property type="evidence" value="ECO:0007669"/>
    <property type="project" value="UniProtKB-SubCell"/>
</dbReference>
<evidence type="ECO:0000256" key="2">
    <source>
        <dbReference type="ARBA" id="ARBA00007935"/>
    </source>
</evidence>
<feature type="transmembrane region" description="Helical" evidence="8">
    <location>
        <begin position="151"/>
        <end position="173"/>
    </location>
</feature>
<dbReference type="PANTHER" id="PTHR30472:SF70">
    <property type="entry name" value="MOLYBDATE IMPORT SYSTEM PERMEASE PROTEIN MOLB"/>
    <property type="match status" value="1"/>
</dbReference>
<proteinExistence type="inferred from homology"/>
<keyword evidence="7 8" id="KW-0472">Membrane</keyword>
<keyword evidence="3" id="KW-0813">Transport</keyword>